<dbReference type="InterPro" id="IPR040980">
    <property type="entry name" value="SWI2_SNF2"/>
</dbReference>
<keyword evidence="3" id="KW-0255">Endonuclease</keyword>
<keyword evidence="4" id="KW-1185">Reference proteome</keyword>
<dbReference type="GO" id="GO:0009035">
    <property type="term" value="F:type I site-specific deoxyribonuclease activity"/>
    <property type="evidence" value="ECO:0007669"/>
    <property type="project" value="UniProtKB-EC"/>
</dbReference>
<evidence type="ECO:0000313" key="3">
    <source>
        <dbReference type="EMBL" id="TKB01996.1"/>
    </source>
</evidence>
<dbReference type="PANTHER" id="PTHR42927">
    <property type="entry name" value="HELICASE SUPERFAMILY 1 AND 2 DOMAIN-CONTAINING PROTEIN"/>
    <property type="match status" value="1"/>
</dbReference>
<dbReference type="SMART" id="SM00487">
    <property type="entry name" value="DEXDc"/>
    <property type="match status" value="1"/>
</dbReference>
<dbReference type="GO" id="GO:0003677">
    <property type="term" value="F:DNA binding"/>
    <property type="evidence" value="ECO:0007669"/>
    <property type="project" value="UniProtKB-KW"/>
</dbReference>
<dbReference type="InterPro" id="IPR007409">
    <property type="entry name" value="Restrct_endonuc_type1_HsdR_N"/>
</dbReference>
<dbReference type="Pfam" id="PF18766">
    <property type="entry name" value="SWI2_SNF2"/>
    <property type="match status" value="1"/>
</dbReference>
<feature type="domain" description="Helicase ATP-binding" evidence="2">
    <location>
        <begin position="299"/>
        <end position="503"/>
    </location>
</feature>
<dbReference type="Gene3D" id="3.90.1570.50">
    <property type="match status" value="1"/>
</dbReference>
<dbReference type="Pfam" id="PF04313">
    <property type="entry name" value="HSDR_N"/>
    <property type="match status" value="1"/>
</dbReference>
<feature type="region of interest" description="Disordered" evidence="1">
    <location>
        <begin position="929"/>
        <end position="955"/>
    </location>
</feature>
<dbReference type="OrthoDB" id="9758243at2"/>
<keyword evidence="3" id="KW-0378">Hydrolase</keyword>
<dbReference type="RefSeq" id="WP_136783119.1">
    <property type="nucleotide sequence ID" value="NZ_SWCO01000009.1"/>
</dbReference>
<comment type="caution">
    <text evidence="3">The sequence shown here is derived from an EMBL/GenBank/DDBJ whole genome shotgun (WGS) entry which is preliminary data.</text>
</comment>
<name>A0A4V5NN22_9ALTE</name>
<dbReference type="Gene3D" id="3.40.50.300">
    <property type="entry name" value="P-loop containing nucleotide triphosphate hydrolases"/>
    <property type="match status" value="2"/>
</dbReference>
<dbReference type="AlphaFoldDB" id="A0A4V5NN22"/>
<evidence type="ECO:0000259" key="2">
    <source>
        <dbReference type="PROSITE" id="PS51192"/>
    </source>
</evidence>
<organism evidence="3 4">
    <name type="scientific">Alteromonas portus</name>
    <dbReference type="NCBI Taxonomy" id="2565549"/>
    <lineage>
        <taxon>Bacteria</taxon>
        <taxon>Pseudomonadati</taxon>
        <taxon>Pseudomonadota</taxon>
        <taxon>Gammaproteobacteria</taxon>
        <taxon>Alteromonadales</taxon>
        <taxon>Alteromonadaceae</taxon>
        <taxon>Alteromonas/Salinimonas group</taxon>
        <taxon>Alteromonas</taxon>
    </lineage>
</organism>
<gene>
    <name evidence="3" type="ORF">E5672_15980</name>
</gene>
<evidence type="ECO:0000256" key="1">
    <source>
        <dbReference type="SAM" id="MobiDB-lite"/>
    </source>
</evidence>
<dbReference type="Proteomes" id="UP000305471">
    <property type="component" value="Unassembled WGS sequence"/>
</dbReference>
<dbReference type="GO" id="GO:0009307">
    <property type="term" value="P:DNA restriction-modification system"/>
    <property type="evidence" value="ECO:0007669"/>
    <property type="project" value="UniProtKB-KW"/>
</dbReference>
<dbReference type="SUPFAM" id="SSF52540">
    <property type="entry name" value="P-loop containing nucleoside triphosphate hydrolases"/>
    <property type="match status" value="1"/>
</dbReference>
<dbReference type="PROSITE" id="PS51192">
    <property type="entry name" value="HELICASE_ATP_BIND_1"/>
    <property type="match status" value="1"/>
</dbReference>
<feature type="compositionally biased region" description="Basic and acidic residues" evidence="1">
    <location>
        <begin position="929"/>
        <end position="941"/>
    </location>
</feature>
<evidence type="ECO:0000313" key="4">
    <source>
        <dbReference type="Proteomes" id="UP000305471"/>
    </source>
</evidence>
<dbReference type="InterPro" id="IPR027417">
    <property type="entry name" value="P-loop_NTPase"/>
</dbReference>
<dbReference type="InterPro" id="IPR055180">
    <property type="entry name" value="HsdR_RecA-like_helicase_dom_2"/>
</dbReference>
<accession>A0A4V5NN22</accession>
<dbReference type="GO" id="GO:0005524">
    <property type="term" value="F:ATP binding"/>
    <property type="evidence" value="ECO:0007669"/>
    <property type="project" value="UniProtKB-KW"/>
</dbReference>
<dbReference type="EMBL" id="SWCO01000009">
    <property type="protein sequence ID" value="TKB01996.1"/>
    <property type="molecule type" value="Genomic_DNA"/>
</dbReference>
<dbReference type="InterPro" id="IPR014001">
    <property type="entry name" value="Helicase_ATP-bd"/>
</dbReference>
<sequence>MAAHNEIHFESYIAEKLVKESGWVEGHPSKYDKERALYTEDVISWVKKSNPEAWEKLKRNNGKDTERVVLDRLVKDLAHKNNGTMKVLREGFNVAGAGGKILMSQKAPEDDRNPKESEKYRNNILRVVRQVQYNPTRKWSIDLVFFINGIPVATVEVKTVNTQGMEDAIEQYKKDRLPTFNGRPEPLLTFKRGAVVHFALTEDEIQMTTRLNEENTFFLPFNKGNNGRAGNVPRTDDYATAYFWEEVCQFDNWLRIFHNFVYIEKSTKVDKFGIPQPKEVQIFPRYHQLEAVNKMIADAKENGAGMQYLCEHSAGSGKTSTIAWTAHDLTKLREESGKAIFNSVIIVTDRTVLDSQIQEAVQQIDHQFGMIAAIDKVKSNKPKSKQLAEALVNGTPIIIVTIQTFPFAIEAIVKEKSLAERNFAVIIDEAHSSQTGNTAQGLRAALSLKSKEDLAKMTVEELLLEMQSSRVQPKNISHFAFTATPKHSTMTLFGRPEKEDEPISKDNKPKSFHRYTQRQAIEEGFILDVLQNYTPYTTAYRLGSMIDLSDKRVDKKMARRALGRWQSLHPTNPAQKIEFIVKHFQSTVMELLNGEAKAMVVTSGRPQAVKYKMAFDAYIKKHNLEGIKALVAFSGKVKGTELGDDDGTYLIDYDKEYTEYNMNPDIGSKDIRSAFEESDYKVMLVANKFQTGFNQPKLVAMYLDKKISGVEAVQTLSRLNRTYPGKDTTYVIDFANEPENILAAFKMYDEGAEMQDIQDIHVVYDMKSELDAENIYHSEDLEKFKQANIALFRKVQKGEHLHKKLYTATQRPTDVFNSKLKQVKEAIKHWEAAYDKALKAGDTQKQEETDAMRSQYVKEREGMMMFKSNLSKFVRTYNYIAQLIELSDPDLENFANFAKLFAKRLDGVSPEQVDLTGLVLTGYKIDRVRDPKEPEEPDTLKPIDPSRPSGPPDREKEFLADLLKRMNELCGDIFSDQDEQLHYLRHIAMHVLKDPNVKEQLLKNSKEQALNGDLRQAITVAIAKSRKTYNSMSSLLLKDNHTKEGFDNVMYDYIWAALTNEESRISQDLSQHK</sequence>
<dbReference type="Pfam" id="PF22679">
    <property type="entry name" value="T1R_D3-like"/>
    <property type="match status" value="1"/>
</dbReference>
<reference evidence="3 4" key="1">
    <citation type="submission" date="2019-04" db="EMBL/GenBank/DDBJ databases">
        <title>Alteromonas portus sp. nov., an alginate lyase-excreting marine bacterium.</title>
        <authorList>
            <person name="Huang H."/>
            <person name="Mo K."/>
            <person name="Bao S."/>
        </authorList>
    </citation>
    <scope>NUCLEOTIDE SEQUENCE [LARGE SCALE GENOMIC DNA]</scope>
    <source>
        <strain evidence="3 4">HB161718</strain>
    </source>
</reference>
<protein>
    <submittedName>
        <fullName evidence="3">Type I restriction endonuclease subunit R</fullName>
    </submittedName>
</protein>
<dbReference type="PANTHER" id="PTHR42927:SF1">
    <property type="entry name" value="HELICASE SUPERFAMILY 1 AND 2 DOMAIN-CONTAINING PROTEIN"/>
    <property type="match status" value="1"/>
</dbReference>
<proteinExistence type="predicted"/>
<keyword evidence="3" id="KW-0540">Nuclease</keyword>